<dbReference type="Pfam" id="PF14464">
    <property type="entry name" value="Prok-JAB"/>
    <property type="match status" value="1"/>
</dbReference>
<accession>A0AAE3G5S5</accession>
<evidence type="ECO:0000256" key="1">
    <source>
        <dbReference type="ARBA" id="ARBA00022670"/>
    </source>
</evidence>
<evidence type="ECO:0000256" key="5">
    <source>
        <dbReference type="ARBA" id="ARBA00023049"/>
    </source>
</evidence>
<comment type="caution">
    <text evidence="8">The sequence shown here is derived from an EMBL/GenBank/DDBJ whole genome shotgun (WGS) entry which is preliminary data.</text>
</comment>
<feature type="transmembrane region" description="Helical" evidence="6">
    <location>
        <begin position="122"/>
        <end position="144"/>
    </location>
</feature>
<organism evidence="8 9">
    <name type="scientific">Natronocella acetinitrilica</name>
    <dbReference type="NCBI Taxonomy" id="414046"/>
    <lineage>
        <taxon>Bacteria</taxon>
        <taxon>Pseudomonadati</taxon>
        <taxon>Pseudomonadota</taxon>
        <taxon>Gammaproteobacteria</taxon>
        <taxon>Chromatiales</taxon>
        <taxon>Ectothiorhodospiraceae</taxon>
        <taxon>Natronocella</taxon>
    </lineage>
</organism>
<feature type="domain" description="JAB" evidence="7">
    <location>
        <begin position="21"/>
        <end position="132"/>
    </location>
</feature>
<name>A0AAE3G5S5_9GAMM</name>
<keyword evidence="5" id="KW-0482">Metalloprotease</keyword>
<dbReference type="EMBL" id="JALJXV010000006">
    <property type="protein sequence ID" value="MCP1675638.1"/>
    <property type="molecule type" value="Genomic_DNA"/>
</dbReference>
<proteinExistence type="predicted"/>
<keyword evidence="1" id="KW-0645">Protease</keyword>
<dbReference type="SUPFAM" id="SSF102712">
    <property type="entry name" value="JAB1/MPN domain"/>
    <property type="match status" value="1"/>
</dbReference>
<dbReference type="GO" id="GO:0006508">
    <property type="term" value="P:proteolysis"/>
    <property type="evidence" value="ECO:0007669"/>
    <property type="project" value="UniProtKB-KW"/>
</dbReference>
<evidence type="ECO:0000256" key="3">
    <source>
        <dbReference type="ARBA" id="ARBA00022801"/>
    </source>
</evidence>
<evidence type="ECO:0000313" key="9">
    <source>
        <dbReference type="Proteomes" id="UP001205843"/>
    </source>
</evidence>
<keyword evidence="3" id="KW-0378">Hydrolase</keyword>
<keyword evidence="6" id="KW-1133">Transmembrane helix</keyword>
<reference evidence="8" key="1">
    <citation type="submission" date="2022-03" db="EMBL/GenBank/DDBJ databases">
        <title>Genomic Encyclopedia of Type Strains, Phase III (KMG-III): the genomes of soil and plant-associated and newly described type strains.</title>
        <authorList>
            <person name="Whitman W."/>
        </authorList>
    </citation>
    <scope>NUCLEOTIDE SEQUENCE</scope>
    <source>
        <strain evidence="8">ANL 6-2</strain>
    </source>
</reference>
<protein>
    <submittedName>
        <fullName evidence="8">Integrative and conjugative element protein (TIGR02256 family)</fullName>
    </submittedName>
</protein>
<keyword evidence="4" id="KW-0862">Zinc</keyword>
<evidence type="ECO:0000256" key="2">
    <source>
        <dbReference type="ARBA" id="ARBA00022723"/>
    </source>
</evidence>
<dbReference type="InterPro" id="IPR028090">
    <property type="entry name" value="JAB_dom_prok"/>
</dbReference>
<evidence type="ECO:0000256" key="4">
    <source>
        <dbReference type="ARBA" id="ARBA00022833"/>
    </source>
</evidence>
<sequence>MIEYAITDSGQGIAFTDDVIARLLRHSQFDQDTPEVGGQLFARIDRWGVRIEHATGPRTSDVRRLRAFIPNRAAERQEIQRLFKEGLHYVGDWHTHPERYPTPSAVDISSVQDMFRRSKHRLASFVVVIVGTAPLPDGLFVGIANENGWSRLSFRSHN</sequence>
<dbReference type="Proteomes" id="UP001205843">
    <property type="component" value="Unassembled WGS sequence"/>
</dbReference>
<keyword evidence="6" id="KW-0812">Transmembrane</keyword>
<evidence type="ECO:0000259" key="7">
    <source>
        <dbReference type="Pfam" id="PF14464"/>
    </source>
</evidence>
<dbReference type="Gene3D" id="3.40.140.10">
    <property type="entry name" value="Cytidine Deaminase, domain 2"/>
    <property type="match status" value="1"/>
</dbReference>
<keyword evidence="2" id="KW-0479">Metal-binding</keyword>
<dbReference type="GO" id="GO:0008237">
    <property type="term" value="F:metallopeptidase activity"/>
    <property type="evidence" value="ECO:0007669"/>
    <property type="project" value="UniProtKB-KW"/>
</dbReference>
<evidence type="ECO:0000313" key="8">
    <source>
        <dbReference type="EMBL" id="MCP1675638.1"/>
    </source>
</evidence>
<dbReference type="AlphaFoldDB" id="A0AAE3G5S5"/>
<keyword evidence="6" id="KW-0472">Membrane</keyword>
<keyword evidence="9" id="KW-1185">Reference proteome</keyword>
<gene>
    <name evidence="8" type="ORF">J2T57_002788</name>
</gene>
<evidence type="ECO:0000256" key="6">
    <source>
        <dbReference type="SAM" id="Phobius"/>
    </source>
</evidence>
<dbReference type="GO" id="GO:0046872">
    <property type="term" value="F:metal ion binding"/>
    <property type="evidence" value="ECO:0007669"/>
    <property type="project" value="UniProtKB-KW"/>
</dbReference>